<name>A0A9D4Q4M0_RHISA</name>
<dbReference type="EMBL" id="JABSTV010001248">
    <property type="protein sequence ID" value="KAH7967568.1"/>
    <property type="molecule type" value="Genomic_DNA"/>
</dbReference>
<accession>A0A9D4Q4M0</accession>
<keyword evidence="1" id="KW-0175">Coiled coil</keyword>
<organism evidence="4 5">
    <name type="scientific">Rhipicephalus sanguineus</name>
    <name type="common">Brown dog tick</name>
    <name type="synonym">Ixodes sanguineus</name>
    <dbReference type="NCBI Taxonomy" id="34632"/>
    <lineage>
        <taxon>Eukaryota</taxon>
        <taxon>Metazoa</taxon>
        <taxon>Ecdysozoa</taxon>
        <taxon>Arthropoda</taxon>
        <taxon>Chelicerata</taxon>
        <taxon>Arachnida</taxon>
        <taxon>Acari</taxon>
        <taxon>Parasitiformes</taxon>
        <taxon>Ixodida</taxon>
        <taxon>Ixodoidea</taxon>
        <taxon>Ixodidae</taxon>
        <taxon>Rhipicephalinae</taxon>
        <taxon>Rhipicephalus</taxon>
        <taxon>Rhipicephalus</taxon>
    </lineage>
</organism>
<dbReference type="AlphaFoldDB" id="A0A9D4Q4M0"/>
<dbReference type="VEuPathDB" id="VectorBase:RSAN_051144"/>
<feature type="coiled-coil region" evidence="1">
    <location>
        <begin position="217"/>
        <end position="251"/>
    </location>
</feature>
<gene>
    <name evidence="4" type="ORF">HPB52_000131</name>
</gene>
<evidence type="ECO:0000256" key="2">
    <source>
        <dbReference type="SAM" id="MobiDB-lite"/>
    </source>
</evidence>
<evidence type="ECO:0000259" key="3">
    <source>
        <dbReference type="Pfam" id="PF13837"/>
    </source>
</evidence>
<protein>
    <recommendedName>
        <fullName evidence="3">Myb/SANT-like DNA-binding domain-containing protein</fullName>
    </recommendedName>
</protein>
<dbReference type="GO" id="GO:0046872">
    <property type="term" value="F:metal ion binding"/>
    <property type="evidence" value="ECO:0007669"/>
    <property type="project" value="UniProtKB-KW"/>
</dbReference>
<feature type="region of interest" description="Disordered" evidence="2">
    <location>
        <begin position="172"/>
        <end position="214"/>
    </location>
</feature>
<evidence type="ECO:0000313" key="5">
    <source>
        <dbReference type="Proteomes" id="UP000821837"/>
    </source>
</evidence>
<dbReference type="Pfam" id="PF13837">
    <property type="entry name" value="Myb_DNA-bind_4"/>
    <property type="match status" value="1"/>
</dbReference>
<comment type="caution">
    <text evidence="4">The sequence shown here is derived from an EMBL/GenBank/DDBJ whole genome shotgun (WGS) entry which is preliminary data.</text>
</comment>
<evidence type="ECO:0000313" key="4">
    <source>
        <dbReference type="EMBL" id="KAH7967568.1"/>
    </source>
</evidence>
<sequence length="273" mass="30444">MLVLMRLRLGLDGLGLAYRLSDKALTKACGVLEKFSPGRSVMADRGFTIEEECKQHSLRLKIPPFLGGRPQLPEADETDTRLIASETHITPKEVRQKMENLNKHYRKMRRCGTTTGSKVVEWPYYWLLHSFLGTLPVNDSSLVEESVEVPDVNETPEGAHVLAEFNEVVNEDAASVEDSSTTSLQDEGATPAAGSSDSSTPKDPGTSRKRKRPPTALQEILELQKQAEERCANLAQQTVAMQQQMVQLQKESNETQKDILTVLKSYFEGRNKS</sequence>
<dbReference type="PANTHER" id="PTHR23080">
    <property type="entry name" value="THAP DOMAIN PROTEIN"/>
    <property type="match status" value="1"/>
</dbReference>
<reference evidence="4" key="2">
    <citation type="submission" date="2021-09" db="EMBL/GenBank/DDBJ databases">
        <authorList>
            <person name="Jia N."/>
            <person name="Wang J."/>
            <person name="Shi W."/>
            <person name="Du L."/>
            <person name="Sun Y."/>
            <person name="Zhan W."/>
            <person name="Jiang J."/>
            <person name="Wang Q."/>
            <person name="Zhang B."/>
            <person name="Ji P."/>
            <person name="Sakyi L.B."/>
            <person name="Cui X."/>
            <person name="Yuan T."/>
            <person name="Jiang B."/>
            <person name="Yang W."/>
            <person name="Lam T.T.-Y."/>
            <person name="Chang Q."/>
            <person name="Ding S."/>
            <person name="Wang X."/>
            <person name="Zhu J."/>
            <person name="Ruan X."/>
            <person name="Zhao L."/>
            <person name="Wei J."/>
            <person name="Que T."/>
            <person name="Du C."/>
            <person name="Cheng J."/>
            <person name="Dai P."/>
            <person name="Han X."/>
            <person name="Huang E."/>
            <person name="Gao Y."/>
            <person name="Liu J."/>
            <person name="Shao H."/>
            <person name="Ye R."/>
            <person name="Li L."/>
            <person name="Wei W."/>
            <person name="Wang X."/>
            <person name="Wang C."/>
            <person name="Huo Q."/>
            <person name="Li W."/>
            <person name="Guo W."/>
            <person name="Chen H."/>
            <person name="Chen S."/>
            <person name="Zhou L."/>
            <person name="Zhou L."/>
            <person name="Ni X."/>
            <person name="Tian J."/>
            <person name="Zhou Y."/>
            <person name="Sheng Y."/>
            <person name="Liu T."/>
            <person name="Pan Y."/>
            <person name="Xia L."/>
            <person name="Li J."/>
            <person name="Zhao F."/>
            <person name="Cao W."/>
        </authorList>
    </citation>
    <scope>NUCLEOTIDE SEQUENCE</scope>
    <source>
        <strain evidence="4">Rsan-2018</strain>
        <tissue evidence="4">Larvae</tissue>
    </source>
</reference>
<dbReference type="Proteomes" id="UP000821837">
    <property type="component" value="Unassembled WGS sequence"/>
</dbReference>
<proteinExistence type="predicted"/>
<dbReference type="InterPro" id="IPR044822">
    <property type="entry name" value="Myb_DNA-bind_4"/>
</dbReference>
<feature type="domain" description="Myb/SANT-like DNA-binding" evidence="3">
    <location>
        <begin position="82"/>
        <end position="130"/>
    </location>
</feature>
<evidence type="ECO:0000256" key="1">
    <source>
        <dbReference type="SAM" id="Coils"/>
    </source>
</evidence>
<keyword evidence="5" id="KW-1185">Reference proteome</keyword>
<reference evidence="4" key="1">
    <citation type="journal article" date="2020" name="Cell">
        <title>Large-Scale Comparative Analyses of Tick Genomes Elucidate Their Genetic Diversity and Vector Capacities.</title>
        <authorList>
            <consortium name="Tick Genome and Microbiome Consortium (TIGMIC)"/>
            <person name="Jia N."/>
            <person name="Wang J."/>
            <person name="Shi W."/>
            <person name="Du L."/>
            <person name="Sun Y."/>
            <person name="Zhan W."/>
            <person name="Jiang J.F."/>
            <person name="Wang Q."/>
            <person name="Zhang B."/>
            <person name="Ji P."/>
            <person name="Bell-Sakyi L."/>
            <person name="Cui X.M."/>
            <person name="Yuan T.T."/>
            <person name="Jiang B.G."/>
            <person name="Yang W.F."/>
            <person name="Lam T.T."/>
            <person name="Chang Q.C."/>
            <person name="Ding S.J."/>
            <person name="Wang X.J."/>
            <person name="Zhu J.G."/>
            <person name="Ruan X.D."/>
            <person name="Zhao L."/>
            <person name="Wei J.T."/>
            <person name="Ye R.Z."/>
            <person name="Que T.C."/>
            <person name="Du C.H."/>
            <person name="Zhou Y.H."/>
            <person name="Cheng J.X."/>
            <person name="Dai P.F."/>
            <person name="Guo W.B."/>
            <person name="Han X.H."/>
            <person name="Huang E.J."/>
            <person name="Li L.F."/>
            <person name="Wei W."/>
            <person name="Gao Y.C."/>
            <person name="Liu J.Z."/>
            <person name="Shao H.Z."/>
            <person name="Wang X."/>
            <person name="Wang C.C."/>
            <person name="Yang T.C."/>
            <person name="Huo Q.B."/>
            <person name="Li W."/>
            <person name="Chen H.Y."/>
            <person name="Chen S.E."/>
            <person name="Zhou L.G."/>
            <person name="Ni X.B."/>
            <person name="Tian J.H."/>
            <person name="Sheng Y."/>
            <person name="Liu T."/>
            <person name="Pan Y.S."/>
            <person name="Xia L.Y."/>
            <person name="Li J."/>
            <person name="Zhao F."/>
            <person name="Cao W.C."/>
        </authorList>
    </citation>
    <scope>NUCLEOTIDE SEQUENCE</scope>
    <source>
        <strain evidence="4">Rsan-2018</strain>
    </source>
</reference>